<name>A0A976N2R9_9VIRU</name>
<accession>A0A976N2R9</accession>
<feature type="domain" description="Replication-associated protein ORF2/G2P" evidence="1">
    <location>
        <begin position="53"/>
        <end position="182"/>
    </location>
</feature>
<evidence type="ECO:0000259" key="1">
    <source>
        <dbReference type="Pfam" id="PF23343"/>
    </source>
</evidence>
<dbReference type="Pfam" id="PF23343">
    <property type="entry name" value="REP_ORF2-G2P"/>
    <property type="match status" value="1"/>
</dbReference>
<reference evidence="2" key="1">
    <citation type="submission" date="2022-02" db="EMBL/GenBank/DDBJ databases">
        <title>Towards deciphering the DNA virus diversity associated with rodent species in the families Cricetidae and Heteromyidae.</title>
        <authorList>
            <person name="Lund M."/>
            <person name="Larsen B.B."/>
            <person name="Gryseels S."/>
            <person name="Kraberger S."/>
            <person name="Rowsey D.M."/>
            <person name="Steger L."/>
            <person name="Yule K.M."/>
            <person name="Upham N.S."/>
            <person name="Worobey M."/>
            <person name="Van Doorslaer K."/>
            <person name="Varsani A."/>
        </authorList>
    </citation>
    <scope>NUCLEOTIDE SEQUENCE</scope>
    <source>
        <strain evidence="2">NeonRodF1_43</strain>
    </source>
</reference>
<dbReference type="InterPro" id="IPR056906">
    <property type="entry name" value="ORF2/G2P_dom"/>
</dbReference>
<protein>
    <submittedName>
        <fullName evidence="2">Replication initiator protein</fullName>
    </submittedName>
</protein>
<evidence type="ECO:0000313" key="2">
    <source>
        <dbReference type="EMBL" id="UPW42002.1"/>
    </source>
</evidence>
<proteinExistence type="predicted"/>
<sequence>MCFFPLPNPKVDGVAYQKGVTHFDCGACPECLHKRANVWALRCSYEAAQHLNNCMITLTYDNYARDAAGNIIGELPVDRDLKVNKRDVQLFIKRLRKYFGNQRIKYLITAEYGSRTHRAHYHAILFGVKFPDLIPYKTSKRSNMIYKSAILTRLWNHGICTVDSVAVNSAVARYCTKYCAKTRSENTFMLFSQHIGEIGLLNDFNGLYYVSDGKYFPIPRFIWEKVIYNRYCALYSGFDYHYLNRTPETEASGEFAANVLQRKLYRAIRDSDPQYANYLAYWRQRAAQFESLKLPVEQRVALLPDEKYSHYKALCKDYFLWRAKGVPVTPPLSNCKSNYHHWLHYVNRDCDMRTCRNSSCLYTASDTKKRKNEIYISDNIVLSPHNRLIPLPFIQKLKL</sequence>
<organism evidence="2">
    <name type="scientific">Dipodfec virus RodF1_43</name>
    <dbReference type="NCBI Taxonomy" id="2929297"/>
    <lineage>
        <taxon>Viruses</taxon>
        <taxon>Monodnaviria</taxon>
        <taxon>Sangervirae</taxon>
        <taxon>Phixviricota</taxon>
        <taxon>Malgrandaviricetes</taxon>
        <taxon>Petitvirales</taxon>
        <taxon>Microviridae</taxon>
    </lineage>
</organism>
<dbReference type="EMBL" id="OM869707">
    <property type="protein sequence ID" value="UPW42002.1"/>
    <property type="molecule type" value="Genomic_DNA"/>
</dbReference>